<evidence type="ECO:0000256" key="1">
    <source>
        <dbReference type="ARBA" id="ARBA00001113"/>
    </source>
</evidence>
<dbReference type="InterPro" id="IPR012844">
    <property type="entry name" value="DhaM_N"/>
</dbReference>
<dbReference type="InterPro" id="IPR004701">
    <property type="entry name" value="PTS_EIIA_man-typ"/>
</dbReference>
<gene>
    <name evidence="7" type="primary">dhaM</name>
    <name evidence="7" type="ORF">P4S50_11080</name>
</gene>
<organism evidence="7 8">
    <name type="scientific">Tepidibacter hydrothermalis</name>
    <dbReference type="NCBI Taxonomy" id="3036126"/>
    <lineage>
        <taxon>Bacteria</taxon>
        <taxon>Bacillati</taxon>
        <taxon>Bacillota</taxon>
        <taxon>Clostridia</taxon>
        <taxon>Peptostreptococcales</taxon>
        <taxon>Peptostreptococcaceae</taxon>
        <taxon>Tepidibacter</taxon>
    </lineage>
</organism>
<dbReference type="InterPro" id="IPR039643">
    <property type="entry name" value="DhaM"/>
</dbReference>
<name>A0ABY8E7P4_9FIRM</name>
<keyword evidence="7" id="KW-0418">Kinase</keyword>
<dbReference type="Pfam" id="PF03610">
    <property type="entry name" value="EIIA-man"/>
    <property type="match status" value="1"/>
</dbReference>
<protein>
    <recommendedName>
        <fullName evidence="3">phosphoenolpyruvate--glycerone phosphotransferase</fullName>
        <ecNumber evidence="3">2.7.1.121</ecNumber>
    </recommendedName>
</protein>
<dbReference type="PROSITE" id="PS51096">
    <property type="entry name" value="PTS_EIIA_TYPE_4"/>
    <property type="match status" value="1"/>
</dbReference>
<dbReference type="RefSeq" id="WP_277730850.1">
    <property type="nucleotide sequence ID" value="NZ_CP120733.1"/>
</dbReference>
<feature type="domain" description="PTS EIIA type-4" evidence="6">
    <location>
        <begin position="1"/>
        <end position="130"/>
    </location>
</feature>
<accession>A0ABY8E7P4</accession>
<keyword evidence="4 7" id="KW-0808">Transferase</keyword>
<evidence type="ECO:0000313" key="7">
    <source>
        <dbReference type="EMBL" id="WFD08931.1"/>
    </source>
</evidence>
<dbReference type="PANTHER" id="PTHR38594:SF1">
    <property type="entry name" value="PEP-DEPENDENT DIHYDROXYACETONE KINASE, PHOSPHORYL DONOR SUBUNIT DHAM"/>
    <property type="match status" value="1"/>
</dbReference>
<dbReference type="Gene3D" id="3.40.50.510">
    <property type="entry name" value="Phosphotransferase system, mannose-type IIA component"/>
    <property type="match status" value="1"/>
</dbReference>
<proteinExistence type="predicted"/>
<keyword evidence="8" id="KW-1185">Reference proteome</keyword>
<dbReference type="SUPFAM" id="SSF53062">
    <property type="entry name" value="PTS system fructose IIA component-like"/>
    <property type="match status" value="1"/>
</dbReference>
<evidence type="ECO:0000259" key="6">
    <source>
        <dbReference type="PROSITE" id="PS51096"/>
    </source>
</evidence>
<comment type="function">
    <text evidence="2">Component of the dihydroxyacetone kinase complex, which is responsible for the phosphoenolpyruvate (PEP)-dependent phosphorylation of dihydroxyacetone. DhaM serves as the phosphoryl donor. Is phosphorylated by phosphoenolpyruvate in an EI- and HPr-dependent reaction, and a phosphorelay system on histidine residues finally leads to phosphoryl transfer to DhaL and dihydroxyacetone.</text>
</comment>
<dbReference type="EC" id="2.7.1.121" evidence="3"/>
<evidence type="ECO:0000313" key="8">
    <source>
        <dbReference type="Proteomes" id="UP001222800"/>
    </source>
</evidence>
<reference evidence="7 8" key="1">
    <citation type="submission" date="2023-03" db="EMBL/GenBank/DDBJ databases">
        <title>Complete genome sequence of Tepidibacter sp. SWIR-1, isolated from a deep-sea hydrothermal vent.</title>
        <authorList>
            <person name="Li X."/>
        </authorList>
    </citation>
    <scope>NUCLEOTIDE SEQUENCE [LARGE SCALE GENOMIC DNA]</scope>
    <source>
        <strain evidence="7 8">SWIR-1</strain>
    </source>
</reference>
<dbReference type="GO" id="GO:0047324">
    <property type="term" value="F:phosphoenolpyruvate-glycerone phosphotransferase activity"/>
    <property type="evidence" value="ECO:0007669"/>
    <property type="project" value="UniProtKB-EC"/>
</dbReference>
<dbReference type="InterPro" id="IPR036662">
    <property type="entry name" value="PTS_EIIA_man-typ_sf"/>
</dbReference>
<dbReference type="NCBIfam" id="TIGR02364">
    <property type="entry name" value="dha_pts"/>
    <property type="match status" value="1"/>
</dbReference>
<comment type="subunit">
    <text evidence="5">Homodimer. The dihydroxyacetone kinase complex is composed of a homodimer of DhaM, a homodimer of DhaK and the subunit DhaL.</text>
</comment>
<evidence type="ECO:0000256" key="3">
    <source>
        <dbReference type="ARBA" id="ARBA00012095"/>
    </source>
</evidence>
<evidence type="ECO:0000256" key="4">
    <source>
        <dbReference type="ARBA" id="ARBA00022679"/>
    </source>
</evidence>
<dbReference type="EMBL" id="CP120733">
    <property type="protein sequence ID" value="WFD08931.1"/>
    <property type="molecule type" value="Genomic_DNA"/>
</dbReference>
<dbReference type="PANTHER" id="PTHR38594">
    <property type="entry name" value="PEP-DEPENDENT DIHYDROXYACETONE KINASE, PHOSPHORYL DONOR SUBUNIT DHAM"/>
    <property type="match status" value="1"/>
</dbReference>
<comment type="catalytic activity">
    <reaction evidence="1">
        <text>dihydroxyacetone + phosphoenolpyruvate = dihydroxyacetone phosphate + pyruvate</text>
        <dbReference type="Rhea" id="RHEA:18381"/>
        <dbReference type="ChEBI" id="CHEBI:15361"/>
        <dbReference type="ChEBI" id="CHEBI:16016"/>
        <dbReference type="ChEBI" id="CHEBI:57642"/>
        <dbReference type="ChEBI" id="CHEBI:58702"/>
        <dbReference type="EC" id="2.7.1.121"/>
    </reaction>
</comment>
<evidence type="ECO:0000256" key="2">
    <source>
        <dbReference type="ARBA" id="ARBA00002788"/>
    </source>
</evidence>
<dbReference type="Proteomes" id="UP001222800">
    <property type="component" value="Chromosome"/>
</dbReference>
<evidence type="ECO:0000256" key="5">
    <source>
        <dbReference type="ARBA" id="ARBA00046577"/>
    </source>
</evidence>
<sequence>MVGIVVVSHSKNLAQEIINFSMEMAQSDIKVINAGGTDDGRFGTDATKIMDAIQQSDDKDGVLILVDLGSAIMSAEMAIDFLDEDLKKRVLIADAPIVEGCISAVSQASIGASLEEVKNAAEQARNYSKK</sequence>